<dbReference type="CDD" id="cd15039">
    <property type="entry name" value="7tmB3_Methuselah-like"/>
    <property type="match status" value="1"/>
</dbReference>
<organism evidence="9 10">
    <name type="scientific">Nephila pilipes</name>
    <name type="common">Giant wood spider</name>
    <name type="synonym">Nephila maculata</name>
    <dbReference type="NCBI Taxonomy" id="299642"/>
    <lineage>
        <taxon>Eukaryota</taxon>
        <taxon>Metazoa</taxon>
        <taxon>Ecdysozoa</taxon>
        <taxon>Arthropoda</taxon>
        <taxon>Chelicerata</taxon>
        <taxon>Arachnida</taxon>
        <taxon>Araneae</taxon>
        <taxon>Araneomorphae</taxon>
        <taxon>Entelegynae</taxon>
        <taxon>Araneoidea</taxon>
        <taxon>Nephilidae</taxon>
        <taxon>Nephila</taxon>
    </lineage>
</organism>
<comment type="caution">
    <text evidence="9">The sequence shown here is derived from an EMBL/GenBank/DDBJ whole genome shotgun (WGS) entry which is preliminary data.</text>
</comment>
<evidence type="ECO:0000313" key="9">
    <source>
        <dbReference type="EMBL" id="GFT48804.1"/>
    </source>
</evidence>
<keyword evidence="3 6" id="KW-1133">Transmembrane helix</keyword>
<dbReference type="PROSITE" id="PS50261">
    <property type="entry name" value="G_PROTEIN_RECEP_F2_4"/>
    <property type="match status" value="1"/>
</dbReference>
<dbReference type="EMBL" id="BMAW01016386">
    <property type="protein sequence ID" value="GFT48804.1"/>
    <property type="molecule type" value="Genomic_DNA"/>
</dbReference>
<feature type="compositionally biased region" description="Polar residues" evidence="5">
    <location>
        <begin position="75"/>
        <end position="85"/>
    </location>
</feature>
<feature type="region of interest" description="Disordered" evidence="5">
    <location>
        <begin position="57"/>
        <end position="85"/>
    </location>
</feature>
<evidence type="ECO:0000313" key="10">
    <source>
        <dbReference type="Proteomes" id="UP000887013"/>
    </source>
</evidence>
<evidence type="ECO:0000256" key="4">
    <source>
        <dbReference type="ARBA" id="ARBA00023136"/>
    </source>
</evidence>
<dbReference type="PANTHER" id="PTHR45902:SF5">
    <property type="entry name" value="G-PROTEIN COUPLED RECEPTORS FAMILY 2 PROFILE 2 DOMAIN-CONTAINING PROTEIN"/>
    <property type="match status" value="1"/>
</dbReference>
<dbReference type="GO" id="GO:0007166">
    <property type="term" value="P:cell surface receptor signaling pathway"/>
    <property type="evidence" value="ECO:0007669"/>
    <property type="project" value="InterPro"/>
</dbReference>
<dbReference type="OrthoDB" id="6134459at2759"/>
<dbReference type="InterPro" id="IPR017981">
    <property type="entry name" value="GPCR_2-like_7TM"/>
</dbReference>
<protein>
    <submittedName>
        <fullName evidence="9">G_PROTEIN_RECEP_F2_4 domain-containing protein</fullName>
    </submittedName>
</protein>
<feature type="region of interest" description="Disordered" evidence="5">
    <location>
        <begin position="424"/>
        <end position="443"/>
    </location>
</feature>
<dbReference type="Pfam" id="PF00002">
    <property type="entry name" value="7tm_2"/>
    <property type="match status" value="1"/>
</dbReference>
<dbReference type="PANTHER" id="PTHR45902">
    <property type="entry name" value="LATROPHILIN RECEPTOR-LIKE PROTEIN A"/>
    <property type="match status" value="1"/>
</dbReference>
<feature type="domain" description="G-protein coupled receptors family 2 profile 2" evidence="8">
    <location>
        <begin position="158"/>
        <end position="411"/>
    </location>
</feature>
<accession>A0A8X6TVU0</accession>
<feature type="signal peptide" evidence="7">
    <location>
        <begin position="1"/>
        <end position="19"/>
    </location>
</feature>
<evidence type="ECO:0000256" key="7">
    <source>
        <dbReference type="SAM" id="SignalP"/>
    </source>
</evidence>
<dbReference type="GO" id="GO:0004930">
    <property type="term" value="F:G protein-coupled receptor activity"/>
    <property type="evidence" value="ECO:0007669"/>
    <property type="project" value="InterPro"/>
</dbReference>
<reference evidence="9" key="1">
    <citation type="submission" date="2020-08" db="EMBL/GenBank/DDBJ databases">
        <title>Multicomponent nature underlies the extraordinary mechanical properties of spider dragline silk.</title>
        <authorList>
            <person name="Kono N."/>
            <person name="Nakamura H."/>
            <person name="Mori M."/>
            <person name="Yoshida Y."/>
            <person name="Ohtoshi R."/>
            <person name="Malay A.D."/>
            <person name="Moran D.A.P."/>
            <person name="Tomita M."/>
            <person name="Numata K."/>
            <person name="Arakawa K."/>
        </authorList>
    </citation>
    <scope>NUCLEOTIDE SEQUENCE</scope>
</reference>
<comment type="subcellular location">
    <subcellularLocation>
        <location evidence="1">Membrane</location>
        <topology evidence="1">Multi-pass membrane protein</topology>
    </subcellularLocation>
</comment>
<feature type="transmembrane region" description="Helical" evidence="6">
    <location>
        <begin position="192"/>
        <end position="213"/>
    </location>
</feature>
<keyword evidence="2 6" id="KW-0812">Transmembrane</keyword>
<keyword evidence="10" id="KW-1185">Reference proteome</keyword>
<dbReference type="Gene3D" id="1.20.1070.10">
    <property type="entry name" value="Rhodopsin 7-helix transmembrane proteins"/>
    <property type="match status" value="1"/>
</dbReference>
<feature type="compositionally biased region" description="Low complexity" evidence="5">
    <location>
        <begin position="427"/>
        <end position="443"/>
    </location>
</feature>
<sequence length="443" mass="50253">MNHWIFALWMTCFIQNSSAALRVIRSTNTSKFIHQDWDYTAVTENTVPFDYCMNVSDSETEGKDRTKRSSDEESIASTTKSTDSDQVSELSEQFLKCEHSSVEQGCYEILSNGSVHVPLYKTVFPPTDHIISKDTGELFVCSDFLSQALDDTKFSETLATVSLVGTFISSICILLHAVMFLLLKKLRNLPGYCLFALCISLQLAYICSFVSYFRTDESDCTANGIFKAFGLLSSFFWMNVMSYDIWRSLRLATAKLRLSSDKPRMTRFGIYSAYAWGSPLFMIIVGFIVNSSPNSAVEYRLLIAHDTCWFLYRQALLVYFVIPLIILLCINILFFISCFYMVSSAAINTAENKADLWLRFLVCIRLSVVMGLTWIFAVLASAVEVQWLWYLSVICNVLQGVFIFFSFTFSAKTRLECKKAIQRKKSSFSPPTQTSSSQQSTSV</sequence>
<evidence type="ECO:0000256" key="6">
    <source>
        <dbReference type="SAM" id="Phobius"/>
    </source>
</evidence>
<feature type="transmembrane region" description="Helical" evidence="6">
    <location>
        <begin position="387"/>
        <end position="409"/>
    </location>
</feature>
<keyword evidence="4 6" id="KW-0472">Membrane</keyword>
<dbReference type="GO" id="GO:0016020">
    <property type="term" value="C:membrane"/>
    <property type="evidence" value="ECO:0007669"/>
    <property type="project" value="UniProtKB-SubCell"/>
</dbReference>
<evidence type="ECO:0000259" key="8">
    <source>
        <dbReference type="PROSITE" id="PS50261"/>
    </source>
</evidence>
<evidence type="ECO:0000256" key="3">
    <source>
        <dbReference type="ARBA" id="ARBA00022989"/>
    </source>
</evidence>
<evidence type="ECO:0000256" key="2">
    <source>
        <dbReference type="ARBA" id="ARBA00022692"/>
    </source>
</evidence>
<proteinExistence type="predicted"/>
<feature type="transmembrane region" description="Helical" evidence="6">
    <location>
        <begin position="362"/>
        <end position="381"/>
    </location>
</feature>
<dbReference type="Proteomes" id="UP000887013">
    <property type="component" value="Unassembled WGS sequence"/>
</dbReference>
<feature type="transmembrane region" description="Helical" evidence="6">
    <location>
        <begin position="225"/>
        <end position="246"/>
    </location>
</feature>
<feature type="transmembrane region" description="Helical" evidence="6">
    <location>
        <begin position="158"/>
        <end position="183"/>
    </location>
</feature>
<feature type="transmembrane region" description="Helical" evidence="6">
    <location>
        <begin position="316"/>
        <end position="342"/>
    </location>
</feature>
<dbReference type="AlphaFoldDB" id="A0A8X6TVU0"/>
<gene>
    <name evidence="9" type="primary">AVEN_197587_1</name>
    <name evidence="9" type="ORF">NPIL_359521</name>
</gene>
<feature type="chain" id="PRO_5036481972" evidence="7">
    <location>
        <begin position="20"/>
        <end position="443"/>
    </location>
</feature>
<feature type="compositionally biased region" description="Basic and acidic residues" evidence="5">
    <location>
        <begin position="60"/>
        <end position="71"/>
    </location>
</feature>
<dbReference type="InterPro" id="IPR053231">
    <property type="entry name" value="GPCR_LN-TM7"/>
</dbReference>
<evidence type="ECO:0000256" key="1">
    <source>
        <dbReference type="ARBA" id="ARBA00004141"/>
    </source>
</evidence>
<feature type="transmembrane region" description="Helical" evidence="6">
    <location>
        <begin position="267"/>
        <end position="289"/>
    </location>
</feature>
<dbReference type="InterPro" id="IPR000832">
    <property type="entry name" value="GPCR_2_secretin-like"/>
</dbReference>
<evidence type="ECO:0000256" key="5">
    <source>
        <dbReference type="SAM" id="MobiDB-lite"/>
    </source>
</evidence>
<keyword evidence="7" id="KW-0732">Signal</keyword>
<name>A0A8X6TVU0_NEPPI</name>